<keyword evidence="3" id="KW-1185">Reference proteome</keyword>
<protein>
    <submittedName>
        <fullName evidence="2">Uncharacterized protein</fullName>
    </submittedName>
</protein>
<dbReference type="AlphaFoldDB" id="A0A2Z7BHF9"/>
<organism evidence="2 3">
    <name type="scientific">Dorcoceras hygrometricum</name>
    <dbReference type="NCBI Taxonomy" id="472368"/>
    <lineage>
        <taxon>Eukaryota</taxon>
        <taxon>Viridiplantae</taxon>
        <taxon>Streptophyta</taxon>
        <taxon>Embryophyta</taxon>
        <taxon>Tracheophyta</taxon>
        <taxon>Spermatophyta</taxon>
        <taxon>Magnoliopsida</taxon>
        <taxon>eudicotyledons</taxon>
        <taxon>Gunneridae</taxon>
        <taxon>Pentapetalae</taxon>
        <taxon>asterids</taxon>
        <taxon>lamiids</taxon>
        <taxon>Lamiales</taxon>
        <taxon>Gesneriaceae</taxon>
        <taxon>Didymocarpoideae</taxon>
        <taxon>Trichosporeae</taxon>
        <taxon>Loxocarpinae</taxon>
        <taxon>Dorcoceras</taxon>
    </lineage>
</organism>
<reference evidence="2 3" key="1">
    <citation type="journal article" date="2015" name="Proc. Natl. Acad. Sci. U.S.A.">
        <title>The resurrection genome of Boea hygrometrica: A blueprint for survival of dehydration.</title>
        <authorList>
            <person name="Xiao L."/>
            <person name="Yang G."/>
            <person name="Zhang L."/>
            <person name="Yang X."/>
            <person name="Zhao S."/>
            <person name="Ji Z."/>
            <person name="Zhou Q."/>
            <person name="Hu M."/>
            <person name="Wang Y."/>
            <person name="Chen M."/>
            <person name="Xu Y."/>
            <person name="Jin H."/>
            <person name="Xiao X."/>
            <person name="Hu G."/>
            <person name="Bao F."/>
            <person name="Hu Y."/>
            <person name="Wan P."/>
            <person name="Li L."/>
            <person name="Deng X."/>
            <person name="Kuang T."/>
            <person name="Xiang C."/>
            <person name="Zhu J.K."/>
            <person name="Oliver M.J."/>
            <person name="He Y."/>
        </authorList>
    </citation>
    <scope>NUCLEOTIDE SEQUENCE [LARGE SCALE GENOMIC DNA]</scope>
    <source>
        <strain evidence="3">cv. XS01</strain>
    </source>
</reference>
<feature type="compositionally biased region" description="Basic and acidic residues" evidence="1">
    <location>
        <begin position="157"/>
        <end position="198"/>
    </location>
</feature>
<gene>
    <name evidence="2" type="ORF">F511_13508</name>
</gene>
<feature type="region of interest" description="Disordered" evidence="1">
    <location>
        <begin position="29"/>
        <end position="69"/>
    </location>
</feature>
<dbReference type="EMBL" id="KV007463">
    <property type="protein sequence ID" value="KZV31568.1"/>
    <property type="molecule type" value="Genomic_DNA"/>
</dbReference>
<name>A0A2Z7BHF9_9LAMI</name>
<feature type="region of interest" description="Disordered" evidence="1">
    <location>
        <begin position="152"/>
        <end position="198"/>
    </location>
</feature>
<feature type="compositionally biased region" description="Basic and acidic residues" evidence="1">
    <location>
        <begin position="29"/>
        <end position="38"/>
    </location>
</feature>
<dbReference type="Proteomes" id="UP000250235">
    <property type="component" value="Unassembled WGS sequence"/>
</dbReference>
<evidence type="ECO:0000313" key="3">
    <source>
        <dbReference type="Proteomes" id="UP000250235"/>
    </source>
</evidence>
<proteinExistence type="predicted"/>
<sequence>MGQISNIGPKTSWAARDRPEQYLEEISHRNAAGRHAERWPPPTNRVRHSAARRPHDARPGRANSGAYRRERAPIRAHWLRTTTQRLSVAAGHVWPPCAASAHGVARANTRARRWLPPHTAAAGGRAAVDRQSGPRPEIIFLQLACTRKLMDFGTDGKYPRQADRNKSDQRMRRHLGDGATERGGERRGAAEWSMEARL</sequence>
<evidence type="ECO:0000313" key="2">
    <source>
        <dbReference type="EMBL" id="KZV31568.1"/>
    </source>
</evidence>
<evidence type="ECO:0000256" key="1">
    <source>
        <dbReference type="SAM" id="MobiDB-lite"/>
    </source>
</evidence>
<feature type="region of interest" description="Disordered" evidence="1">
    <location>
        <begin position="1"/>
        <end position="20"/>
    </location>
</feature>
<accession>A0A2Z7BHF9</accession>